<dbReference type="PANTHER" id="PTHR46401">
    <property type="entry name" value="GLYCOSYLTRANSFERASE WBBK-RELATED"/>
    <property type="match status" value="1"/>
</dbReference>
<evidence type="ECO:0000256" key="1">
    <source>
        <dbReference type="ARBA" id="ARBA00022679"/>
    </source>
</evidence>
<evidence type="ECO:0000313" key="5">
    <source>
        <dbReference type="Proteomes" id="UP000176300"/>
    </source>
</evidence>
<dbReference type="InterPro" id="IPR028098">
    <property type="entry name" value="Glyco_trans_4-like_N"/>
</dbReference>
<gene>
    <name evidence="4" type="ORF">A2373_00500</name>
</gene>
<proteinExistence type="predicted"/>
<dbReference type="Pfam" id="PF13439">
    <property type="entry name" value="Glyco_transf_4"/>
    <property type="match status" value="1"/>
</dbReference>
<feature type="domain" description="Glycosyl transferase family 1" evidence="2">
    <location>
        <begin position="194"/>
        <end position="353"/>
    </location>
</feature>
<evidence type="ECO:0000259" key="2">
    <source>
        <dbReference type="Pfam" id="PF00534"/>
    </source>
</evidence>
<dbReference type="FunFam" id="3.40.50.2000:FF:000119">
    <property type="entry name" value="Glycosyl transferase group 1"/>
    <property type="match status" value="1"/>
</dbReference>
<name>A0A1F6NK53_9BACT</name>
<sequence>MVIGIDASRANNKNKTGVEWYTWHLIKNLKKISGTQAGRNIQFVLYSREKLTGEIAKLPENWTAKVLSWPPKRLWTQIRLSLEMLISPPDVLFVPSHVFPIIHPKKTVMTIHDVAALRFPESYNKFQRWYTIWSAKTGLKKLWKIIVPSNFTKNELLSMKLEQYADKVSVLYHGYDNRYGGNLDEKEKQAMLEKYNIKKPYILSIGRLEEKKNTRRIVQAFNHIAKKTKNGELSLVLVGSPGYGYEEVMNVVNESQYKEKIVRPGYVDTEDLKYIMSGAEVFVFPSLYEGFGLPILDAMASGIPVVASSGSSLEEIGKDACIYVDRFDVWEITKAISVLLNDQDARKKHIQAGFSRVNEFSWEKCAEETLKLFKKG</sequence>
<dbReference type="AlphaFoldDB" id="A0A1F6NK53"/>
<dbReference type="Pfam" id="PF00534">
    <property type="entry name" value="Glycos_transf_1"/>
    <property type="match status" value="1"/>
</dbReference>
<evidence type="ECO:0000259" key="3">
    <source>
        <dbReference type="Pfam" id="PF13439"/>
    </source>
</evidence>
<dbReference type="Gene3D" id="3.40.50.2000">
    <property type="entry name" value="Glycogen Phosphorylase B"/>
    <property type="match status" value="2"/>
</dbReference>
<accession>A0A1F6NK53</accession>
<dbReference type="PANTHER" id="PTHR46401:SF2">
    <property type="entry name" value="GLYCOSYLTRANSFERASE WBBK-RELATED"/>
    <property type="match status" value="1"/>
</dbReference>
<dbReference type="STRING" id="1798697.A2373_00500"/>
<feature type="domain" description="Glycosyltransferase subfamily 4-like N-terminal" evidence="3">
    <location>
        <begin position="17"/>
        <end position="176"/>
    </location>
</feature>
<protein>
    <recommendedName>
        <fullName evidence="6">Glycosyl transferase family 1 domain-containing protein</fullName>
    </recommendedName>
</protein>
<dbReference type="SUPFAM" id="SSF53756">
    <property type="entry name" value="UDP-Glycosyltransferase/glycogen phosphorylase"/>
    <property type="match status" value="1"/>
</dbReference>
<dbReference type="CDD" id="cd03809">
    <property type="entry name" value="GT4_MtfB-like"/>
    <property type="match status" value="1"/>
</dbReference>
<keyword evidence="1" id="KW-0808">Transferase</keyword>
<dbReference type="GO" id="GO:0009103">
    <property type="term" value="P:lipopolysaccharide biosynthetic process"/>
    <property type="evidence" value="ECO:0007669"/>
    <property type="project" value="TreeGrafter"/>
</dbReference>
<dbReference type="Proteomes" id="UP000176300">
    <property type="component" value="Unassembled WGS sequence"/>
</dbReference>
<evidence type="ECO:0008006" key="6">
    <source>
        <dbReference type="Google" id="ProtNLM"/>
    </source>
</evidence>
<dbReference type="EMBL" id="MFQS01000005">
    <property type="protein sequence ID" value="OGH84024.1"/>
    <property type="molecule type" value="Genomic_DNA"/>
</dbReference>
<comment type="caution">
    <text evidence="4">The sequence shown here is derived from an EMBL/GenBank/DDBJ whole genome shotgun (WGS) entry which is preliminary data.</text>
</comment>
<evidence type="ECO:0000313" key="4">
    <source>
        <dbReference type="EMBL" id="OGH84024.1"/>
    </source>
</evidence>
<reference evidence="4 5" key="1">
    <citation type="journal article" date="2016" name="Nat. Commun.">
        <title>Thousands of microbial genomes shed light on interconnected biogeochemical processes in an aquifer system.</title>
        <authorList>
            <person name="Anantharaman K."/>
            <person name="Brown C.T."/>
            <person name="Hug L.A."/>
            <person name="Sharon I."/>
            <person name="Castelle C.J."/>
            <person name="Probst A.J."/>
            <person name="Thomas B.C."/>
            <person name="Singh A."/>
            <person name="Wilkins M.J."/>
            <person name="Karaoz U."/>
            <person name="Brodie E.L."/>
            <person name="Williams K.H."/>
            <person name="Hubbard S.S."/>
            <person name="Banfield J.F."/>
        </authorList>
    </citation>
    <scope>NUCLEOTIDE SEQUENCE [LARGE SCALE GENOMIC DNA]</scope>
</reference>
<organism evidence="4 5">
    <name type="scientific">Candidatus Magasanikbacteria bacterium RIFOXYB1_FULL_40_15</name>
    <dbReference type="NCBI Taxonomy" id="1798697"/>
    <lineage>
        <taxon>Bacteria</taxon>
        <taxon>Candidatus Magasanikiibacteriota</taxon>
    </lineage>
</organism>
<dbReference type="InterPro" id="IPR001296">
    <property type="entry name" value="Glyco_trans_1"/>
</dbReference>
<dbReference type="GO" id="GO:0016757">
    <property type="term" value="F:glycosyltransferase activity"/>
    <property type="evidence" value="ECO:0007669"/>
    <property type="project" value="InterPro"/>
</dbReference>